<dbReference type="KEGG" id="vg:15013325"/>
<sequence>MTAEVFTAQAQRRAGTIDSYGYGHIAIDATADTALANITTSSTIRDVFEILDACIERDRVTTATSIGGATQNLTSNAPTDIALSAAAVSTGANGSSTPVTVGTLSATSTDSPSNLTYSLVSGTGSTNNGNYAISGTTLQFTASSAGAGTETVRVRVTDSAALYFEEAFTITIS</sequence>
<reference evidence="1 2" key="1">
    <citation type="submission" date="2010-03" db="EMBL/GenBank/DDBJ databases">
        <title>The Genome Sequence of Cyanophage P-SSP9.</title>
        <authorList>
            <consortium name="The Broad Institute Genome Sequencing Platform"/>
            <person name="Henn M.R."/>
            <person name="Sullivan M.S."/>
            <person name="Osburne M.S."/>
            <person name="Levin J."/>
            <person name="Malboeuf C."/>
            <person name="Casali M."/>
            <person name="Russ C."/>
            <person name="Lennon N."/>
            <person name="Erlich R."/>
            <person name="Young S.K."/>
            <person name="Koehrsen M."/>
            <person name="Yandava C."/>
            <person name="Zeng Q."/>
            <person name="Alvarado L."/>
            <person name="Anderson S."/>
            <person name="Berlin A."/>
            <person name="Borenstein D."/>
            <person name="Chen Z."/>
            <person name="Engels R."/>
            <person name="Freedman E."/>
            <person name="Gellesch M."/>
            <person name="Goldberg J."/>
            <person name="Green L."/>
            <person name="Griggs A."/>
            <person name="Gujja S."/>
            <person name="Heiman D."/>
            <person name="Hepburn T."/>
            <person name="Howarth C."/>
            <person name="Jen D."/>
            <person name="Larson L."/>
            <person name="Lewis B."/>
            <person name="Mehta T."/>
            <person name="Park D."/>
            <person name="Pearson M."/>
            <person name="Roberts A."/>
            <person name="Ryan E."/>
            <person name="Saif S."/>
            <person name="Shea T."/>
            <person name="Shenoy N."/>
            <person name="Sisk P."/>
            <person name="Stolte C."/>
            <person name="Sykes S."/>
            <person name="Walk T."/>
            <person name="White J."/>
            <person name="Yu Q."/>
            <person name="Coleman M.L."/>
            <person name="Huang K.H."/>
            <person name="Weigele P.R."/>
            <person name="DeFrancesco A.S."/>
            <person name="Kern S.E."/>
            <person name="Thompson L.R."/>
            <person name="Fu R."/>
            <person name="Hombeck B."/>
            <person name="Chisholm S.W."/>
            <person name="Haas B."/>
            <person name="Nusbaum C."/>
            <person name="Galagan J."/>
            <person name="Birren B."/>
        </authorList>
    </citation>
    <scope>NUCLEOTIDE SEQUENCE [LARGE SCALE GENOMIC DNA]</scope>
    <source>
        <strain evidence="1 2">P-SSP9</strain>
    </source>
</reference>
<dbReference type="GeneID" id="15013325"/>
<gene>
    <name evidence="1" type="ORF">CYYG_00015</name>
</gene>
<protein>
    <submittedName>
        <fullName evidence="1">Uncharacterized protein</fullName>
    </submittedName>
</protein>
<dbReference type="RefSeq" id="YP_007676861.1">
    <property type="nucleotide sequence ID" value="NC_020872.1"/>
</dbReference>
<accession>M1UGR9</accession>
<organism evidence="1 2">
    <name type="scientific">Cyanophage SS120-1</name>
    <dbReference type="NCBI Taxonomy" id="616674"/>
    <lineage>
        <taxon>Viruses</taxon>
        <taxon>Duplodnaviria</taxon>
        <taxon>Heunggongvirae</taxon>
        <taxon>Uroviricota</taxon>
        <taxon>Caudoviricetes</taxon>
        <taxon>Autographivirales</taxon>
        <taxon>Banchanvirus</taxon>
        <taxon>Banchanvirus SS1201</taxon>
    </lineage>
</organism>
<dbReference type="Proteomes" id="UP000202740">
    <property type="component" value="Segment"/>
</dbReference>
<keyword evidence="2" id="KW-1185">Reference proteome</keyword>
<dbReference type="EMBL" id="HQ316584">
    <property type="protein sequence ID" value="AGG54517.1"/>
    <property type="molecule type" value="Genomic_DNA"/>
</dbReference>
<evidence type="ECO:0000313" key="2">
    <source>
        <dbReference type="Proteomes" id="UP000202740"/>
    </source>
</evidence>
<name>M1UGR9_9CAUD</name>
<proteinExistence type="predicted"/>
<evidence type="ECO:0000313" key="1">
    <source>
        <dbReference type="EMBL" id="AGG54517.1"/>
    </source>
</evidence>